<dbReference type="InterPro" id="IPR044878">
    <property type="entry name" value="UbiA_sf"/>
</dbReference>
<dbReference type="Pfam" id="PF01040">
    <property type="entry name" value="UbiA"/>
    <property type="match status" value="1"/>
</dbReference>
<evidence type="ECO:0000256" key="3">
    <source>
        <dbReference type="ARBA" id="ARBA00022692"/>
    </source>
</evidence>
<dbReference type="RefSeq" id="WP_148541413.1">
    <property type="nucleotide sequence ID" value="NZ_VSDQ01000577.1"/>
</dbReference>
<dbReference type="GO" id="GO:0016765">
    <property type="term" value="F:transferase activity, transferring alkyl or aryl (other than methyl) groups"/>
    <property type="evidence" value="ECO:0007669"/>
    <property type="project" value="InterPro"/>
</dbReference>
<proteinExistence type="predicted"/>
<organism evidence="7 8">
    <name type="scientific">Seonamhaeicola marinus</name>
    <dbReference type="NCBI Taxonomy" id="1912246"/>
    <lineage>
        <taxon>Bacteria</taxon>
        <taxon>Pseudomonadati</taxon>
        <taxon>Bacteroidota</taxon>
        <taxon>Flavobacteriia</taxon>
        <taxon>Flavobacteriales</taxon>
        <taxon>Flavobacteriaceae</taxon>
    </lineage>
</organism>
<keyword evidence="7" id="KW-0808">Transferase</keyword>
<comment type="caution">
    <text evidence="7">The sequence shown here is derived from an EMBL/GenBank/DDBJ whole genome shotgun (WGS) entry which is preliminary data.</text>
</comment>
<evidence type="ECO:0000256" key="6">
    <source>
        <dbReference type="SAM" id="Phobius"/>
    </source>
</evidence>
<feature type="transmembrane region" description="Helical" evidence="6">
    <location>
        <begin position="282"/>
        <end position="300"/>
    </location>
</feature>
<dbReference type="Proteomes" id="UP000323930">
    <property type="component" value="Unassembled WGS sequence"/>
</dbReference>
<feature type="transmembrane region" description="Helical" evidence="6">
    <location>
        <begin position="250"/>
        <end position="270"/>
    </location>
</feature>
<dbReference type="GO" id="GO:0016020">
    <property type="term" value="C:membrane"/>
    <property type="evidence" value="ECO:0007669"/>
    <property type="project" value="UniProtKB-SubCell"/>
</dbReference>
<evidence type="ECO:0000256" key="2">
    <source>
        <dbReference type="ARBA" id="ARBA00022475"/>
    </source>
</evidence>
<comment type="subcellular location">
    <subcellularLocation>
        <location evidence="1">Membrane</location>
        <topology evidence="1">Multi-pass membrane protein</topology>
    </subcellularLocation>
</comment>
<protein>
    <submittedName>
        <fullName evidence="7">Prenyltransferase</fullName>
    </submittedName>
</protein>
<dbReference type="PANTHER" id="PTHR42723">
    <property type="entry name" value="CHLOROPHYLL SYNTHASE"/>
    <property type="match status" value="1"/>
</dbReference>
<keyword evidence="5 6" id="KW-0472">Membrane</keyword>
<dbReference type="OrthoDB" id="9811562at2"/>
<dbReference type="EMBL" id="VSDQ01000577">
    <property type="protein sequence ID" value="TYA78426.1"/>
    <property type="molecule type" value="Genomic_DNA"/>
</dbReference>
<accession>A0A5D0I432</accession>
<evidence type="ECO:0000313" key="8">
    <source>
        <dbReference type="Proteomes" id="UP000323930"/>
    </source>
</evidence>
<evidence type="ECO:0000256" key="4">
    <source>
        <dbReference type="ARBA" id="ARBA00022989"/>
    </source>
</evidence>
<feature type="transmembrane region" description="Helical" evidence="6">
    <location>
        <begin position="12"/>
        <end position="32"/>
    </location>
</feature>
<evidence type="ECO:0000313" key="7">
    <source>
        <dbReference type="EMBL" id="TYA78426.1"/>
    </source>
</evidence>
<dbReference type="PANTHER" id="PTHR42723:SF1">
    <property type="entry name" value="CHLOROPHYLL SYNTHASE, CHLOROPLASTIC"/>
    <property type="match status" value="1"/>
</dbReference>
<dbReference type="NCBIfam" id="NF009512">
    <property type="entry name" value="PRK12872.1-1"/>
    <property type="match status" value="1"/>
</dbReference>
<evidence type="ECO:0000256" key="5">
    <source>
        <dbReference type="ARBA" id="ARBA00023136"/>
    </source>
</evidence>
<feature type="transmembrane region" description="Helical" evidence="6">
    <location>
        <begin position="86"/>
        <end position="105"/>
    </location>
</feature>
<dbReference type="AlphaFoldDB" id="A0A5D0I432"/>
<dbReference type="CDD" id="cd13961">
    <property type="entry name" value="PT_UbiA_DGGGPS"/>
    <property type="match status" value="1"/>
</dbReference>
<dbReference type="Gene3D" id="1.20.120.1780">
    <property type="entry name" value="UbiA prenyltransferase"/>
    <property type="match status" value="1"/>
</dbReference>
<gene>
    <name evidence="7" type="ORF">FUA24_08700</name>
</gene>
<keyword evidence="8" id="KW-1185">Reference proteome</keyword>
<name>A0A5D0I432_9FLAO</name>
<keyword evidence="3 6" id="KW-0812">Transmembrane</keyword>
<feature type="transmembrane region" description="Helical" evidence="6">
    <location>
        <begin position="171"/>
        <end position="190"/>
    </location>
</feature>
<feature type="transmembrane region" description="Helical" evidence="6">
    <location>
        <begin position="38"/>
        <end position="58"/>
    </location>
</feature>
<keyword evidence="4 6" id="KW-1133">Transmembrane helix</keyword>
<reference evidence="7 8" key="1">
    <citation type="submission" date="2019-08" db="EMBL/GenBank/DDBJ databases">
        <title>Seonamhaeicola sediminis sp. nov., isolated from marine sediment.</title>
        <authorList>
            <person name="Cao W.R."/>
        </authorList>
    </citation>
    <scope>NUCLEOTIDE SEQUENCE [LARGE SCALE GENOMIC DNA]</scope>
    <source>
        <strain evidence="7 8">B011</strain>
    </source>
</reference>
<keyword evidence="2" id="KW-1003">Cell membrane</keyword>
<feature type="transmembrane region" description="Helical" evidence="6">
    <location>
        <begin position="223"/>
        <end position="244"/>
    </location>
</feature>
<sequence>MSLLKLIRWKNLLMIVLIQLLVKYGLLEPLGAITSLDAFGISFLILSTVCIAAAGNIINDIYDIETDLVNKPQDVIIGKSISEKNAFTLFIIFNVVGVGLGYYVSFLIGKTAFFSLFIVISALLYIYASYLKQTFLIGNIVVSILVGLSVLIVPIFDLLPAITDQNQHLQLIYFKQVFNYAMFAFLINLIREVAKDIEDIDGDYKAHMNTLPIVIGRERASNVLFALTLLPILMLIYYIVYVIYKLPLRVVYFLFFVLGPLIYVSIKAFNAKTKKHFRYISNMLKLVMLLGMLSILLYTYA</sequence>
<dbReference type="InterPro" id="IPR000537">
    <property type="entry name" value="UbiA_prenyltransferase"/>
</dbReference>
<evidence type="ECO:0000256" key="1">
    <source>
        <dbReference type="ARBA" id="ARBA00004141"/>
    </source>
</evidence>
<feature type="transmembrane region" description="Helical" evidence="6">
    <location>
        <begin position="135"/>
        <end position="159"/>
    </location>
</feature>
<feature type="transmembrane region" description="Helical" evidence="6">
    <location>
        <begin position="111"/>
        <end position="128"/>
    </location>
</feature>
<dbReference type="InterPro" id="IPR050475">
    <property type="entry name" value="Prenyltransferase_related"/>
</dbReference>
<dbReference type="Gene3D" id="1.10.357.140">
    <property type="entry name" value="UbiA prenyltransferase"/>
    <property type="match status" value="1"/>
</dbReference>